<dbReference type="Pfam" id="PF22705">
    <property type="entry name" value="C2-set_3"/>
    <property type="match status" value="1"/>
</dbReference>
<reference evidence="8" key="1">
    <citation type="submission" date="2021-01" db="EMBL/GenBank/DDBJ databases">
        <title>A chromosome-scale assembly of European eel, Anguilla anguilla.</title>
        <authorList>
            <person name="Henkel C."/>
            <person name="Jong-Raadsen S.A."/>
            <person name="Dufour S."/>
            <person name="Weltzien F.-A."/>
            <person name="Palstra A.P."/>
            <person name="Pelster B."/>
            <person name="Spaink H.P."/>
            <person name="Van Den Thillart G.E."/>
            <person name="Jansen H."/>
            <person name="Zahm M."/>
            <person name="Klopp C."/>
            <person name="Cedric C."/>
            <person name="Louis A."/>
            <person name="Berthelot C."/>
            <person name="Parey E."/>
            <person name="Roest Crollius H."/>
            <person name="Montfort J."/>
            <person name="Robinson-Rechavi M."/>
            <person name="Bucao C."/>
            <person name="Bouchez O."/>
            <person name="Gislard M."/>
            <person name="Lluch J."/>
            <person name="Milhes M."/>
            <person name="Lampietro C."/>
            <person name="Lopez Roques C."/>
            <person name="Donnadieu C."/>
            <person name="Braasch I."/>
            <person name="Desvignes T."/>
            <person name="Postlethwait J."/>
            <person name="Bobe J."/>
            <person name="Guiguen Y."/>
            <person name="Dirks R."/>
        </authorList>
    </citation>
    <scope>NUCLEOTIDE SEQUENCE</scope>
    <source>
        <strain evidence="8">Tag_6206</strain>
        <tissue evidence="8">Liver</tissue>
    </source>
</reference>
<accession>A0A9D3MCL5</accession>
<feature type="region of interest" description="Disordered" evidence="5">
    <location>
        <begin position="38"/>
        <end position="80"/>
    </location>
</feature>
<feature type="compositionally biased region" description="Basic and acidic residues" evidence="5">
    <location>
        <begin position="44"/>
        <end position="62"/>
    </location>
</feature>
<evidence type="ECO:0000313" key="8">
    <source>
        <dbReference type="EMBL" id="KAG5845028.1"/>
    </source>
</evidence>
<evidence type="ECO:0000256" key="2">
    <source>
        <dbReference type="ARBA" id="ARBA00022525"/>
    </source>
</evidence>
<feature type="transmembrane region" description="Helical" evidence="6">
    <location>
        <begin position="225"/>
        <end position="246"/>
    </location>
</feature>
<keyword evidence="6" id="KW-0812">Transmembrane</keyword>
<protein>
    <recommendedName>
        <fullName evidence="7">Ig-like domain-containing protein</fullName>
    </recommendedName>
</protein>
<keyword evidence="2" id="KW-0964">Secreted</keyword>
<dbReference type="SUPFAM" id="SSF48726">
    <property type="entry name" value="Immunoglobulin"/>
    <property type="match status" value="2"/>
</dbReference>
<dbReference type="GO" id="GO:0005102">
    <property type="term" value="F:signaling receptor binding"/>
    <property type="evidence" value="ECO:0007669"/>
    <property type="project" value="TreeGrafter"/>
</dbReference>
<dbReference type="PANTHER" id="PTHR24100">
    <property type="entry name" value="BUTYROPHILIN"/>
    <property type="match status" value="1"/>
</dbReference>
<dbReference type="PROSITE" id="PS50835">
    <property type="entry name" value="IG_LIKE"/>
    <property type="match status" value="1"/>
</dbReference>
<keyword evidence="9" id="KW-1185">Reference proteome</keyword>
<dbReference type="InterPro" id="IPR019931">
    <property type="entry name" value="LPXTG_anchor"/>
</dbReference>
<feature type="domain" description="Ig-like" evidence="7">
    <location>
        <begin position="123"/>
        <end position="197"/>
    </location>
</feature>
<evidence type="ECO:0000256" key="1">
    <source>
        <dbReference type="ARBA" id="ARBA00004370"/>
    </source>
</evidence>
<dbReference type="InterPro" id="IPR007110">
    <property type="entry name" value="Ig-like_dom"/>
</dbReference>
<dbReference type="GO" id="GO:0001817">
    <property type="term" value="P:regulation of cytokine production"/>
    <property type="evidence" value="ECO:0007669"/>
    <property type="project" value="TreeGrafter"/>
</dbReference>
<dbReference type="PANTHER" id="PTHR24100:SF149">
    <property type="entry name" value="BG-LIKE ANTIGEN 1-RELATED"/>
    <property type="match status" value="1"/>
</dbReference>
<dbReference type="Pfam" id="PF00746">
    <property type="entry name" value="Gram_pos_anchor"/>
    <property type="match status" value="1"/>
</dbReference>
<dbReference type="AlphaFoldDB" id="A0A9D3MCL5"/>
<evidence type="ECO:0000256" key="3">
    <source>
        <dbReference type="ARBA" id="ARBA00023136"/>
    </source>
</evidence>
<name>A0A9D3MCL5_ANGAN</name>
<comment type="subcellular location">
    <subcellularLocation>
        <location evidence="1">Membrane</location>
    </subcellularLocation>
</comment>
<evidence type="ECO:0000256" key="5">
    <source>
        <dbReference type="SAM" id="MobiDB-lite"/>
    </source>
</evidence>
<evidence type="ECO:0000259" key="7">
    <source>
        <dbReference type="PROSITE" id="PS50835"/>
    </source>
</evidence>
<dbReference type="InterPro" id="IPR036179">
    <property type="entry name" value="Ig-like_dom_sf"/>
</dbReference>
<evidence type="ECO:0000256" key="4">
    <source>
        <dbReference type="ARBA" id="ARBA00023319"/>
    </source>
</evidence>
<gene>
    <name evidence="8" type="ORF">ANANG_G00134420</name>
</gene>
<organism evidence="8 9">
    <name type="scientific">Anguilla anguilla</name>
    <name type="common">European freshwater eel</name>
    <name type="synonym">Muraena anguilla</name>
    <dbReference type="NCBI Taxonomy" id="7936"/>
    <lineage>
        <taxon>Eukaryota</taxon>
        <taxon>Metazoa</taxon>
        <taxon>Chordata</taxon>
        <taxon>Craniata</taxon>
        <taxon>Vertebrata</taxon>
        <taxon>Euteleostomi</taxon>
        <taxon>Actinopterygii</taxon>
        <taxon>Neopterygii</taxon>
        <taxon>Teleostei</taxon>
        <taxon>Anguilliformes</taxon>
        <taxon>Anguillidae</taxon>
        <taxon>Anguilla</taxon>
    </lineage>
</organism>
<dbReference type="InterPro" id="IPR050504">
    <property type="entry name" value="IgSF_BTN/MOG"/>
</dbReference>
<dbReference type="InterPro" id="IPR013783">
    <property type="entry name" value="Ig-like_fold"/>
</dbReference>
<keyword evidence="4" id="KW-0393">Immunoglobulin domain</keyword>
<dbReference type="EMBL" id="JAFIRN010000007">
    <property type="protein sequence ID" value="KAG5845028.1"/>
    <property type="molecule type" value="Genomic_DNA"/>
</dbReference>
<keyword evidence="3 6" id="KW-0472">Membrane</keyword>
<dbReference type="Gene3D" id="2.60.40.10">
    <property type="entry name" value="Immunoglobulins"/>
    <property type="match status" value="2"/>
</dbReference>
<dbReference type="GO" id="GO:0009897">
    <property type="term" value="C:external side of plasma membrane"/>
    <property type="evidence" value="ECO:0007669"/>
    <property type="project" value="TreeGrafter"/>
</dbReference>
<proteinExistence type="predicted"/>
<evidence type="ECO:0000256" key="6">
    <source>
        <dbReference type="SAM" id="Phobius"/>
    </source>
</evidence>
<dbReference type="InterPro" id="IPR053896">
    <property type="entry name" value="BTN3A2-like_Ig-C"/>
</dbReference>
<dbReference type="GO" id="GO:0050852">
    <property type="term" value="P:T cell receptor signaling pathway"/>
    <property type="evidence" value="ECO:0007669"/>
    <property type="project" value="TreeGrafter"/>
</dbReference>
<dbReference type="Proteomes" id="UP001044222">
    <property type="component" value="Chromosome 7"/>
</dbReference>
<sequence length="277" mass="30109">MKAKYKEVDKKEEMLLFVFLAALAPLACDAESFSVLVPPTRSRPGREAREGQLQDSSQDPRFRGRASFGSRGPEAGGLKGGDVSLRLENVTLEDEGEFQCYVSNDLHYEAERVVLNVMVTGTPPLLSVRQANDGLVNVSCASSGWHPRPNLTWSDSQGRSGLSPGGLLYGPAEQGVVSVFSWILTPASDAAWLSCSVFLPGQEGREGRVALLTSRAGDQSGQWKAAFIALLILGLLAMAIAAFLFVRKRRTGSKESVEIPESVPLLQTGKREFRKFH</sequence>
<keyword evidence="6" id="KW-1133">Transmembrane helix</keyword>
<evidence type="ECO:0000313" key="9">
    <source>
        <dbReference type="Proteomes" id="UP001044222"/>
    </source>
</evidence>
<comment type="caution">
    <text evidence="8">The sequence shown here is derived from an EMBL/GenBank/DDBJ whole genome shotgun (WGS) entry which is preliminary data.</text>
</comment>